<evidence type="ECO:0000313" key="3">
    <source>
        <dbReference type="EMBL" id="PRQ04943.1"/>
    </source>
</evidence>
<organism evidence="3 4">
    <name type="scientific">Enhygromyxa salina</name>
    <dbReference type="NCBI Taxonomy" id="215803"/>
    <lineage>
        <taxon>Bacteria</taxon>
        <taxon>Pseudomonadati</taxon>
        <taxon>Myxococcota</taxon>
        <taxon>Polyangia</taxon>
        <taxon>Nannocystales</taxon>
        <taxon>Nannocystaceae</taxon>
        <taxon>Enhygromyxa</taxon>
    </lineage>
</organism>
<dbReference type="AlphaFoldDB" id="A0A2S9YIK4"/>
<feature type="region of interest" description="Disordered" evidence="1">
    <location>
        <begin position="113"/>
        <end position="205"/>
    </location>
</feature>
<reference evidence="3 4" key="1">
    <citation type="submission" date="2018-03" db="EMBL/GenBank/DDBJ databases">
        <title>Draft Genome Sequences of the Obligatory Marine Myxobacteria Enhygromyxa salina SWB007.</title>
        <authorList>
            <person name="Poehlein A."/>
            <person name="Moghaddam J.A."/>
            <person name="Harms H."/>
            <person name="Alanjari M."/>
            <person name="Koenig G.M."/>
            <person name="Daniel R."/>
            <person name="Schaeberle T.F."/>
        </authorList>
    </citation>
    <scope>NUCLEOTIDE SEQUENCE [LARGE SCALE GENOMIC DNA]</scope>
    <source>
        <strain evidence="3 4">SWB007</strain>
    </source>
</reference>
<evidence type="ECO:0000313" key="4">
    <source>
        <dbReference type="Proteomes" id="UP000238823"/>
    </source>
</evidence>
<evidence type="ECO:0000256" key="2">
    <source>
        <dbReference type="SAM" id="Phobius"/>
    </source>
</evidence>
<accession>A0A2S9YIK4</accession>
<sequence length="205" mass="21522">MSDHGHHDPGGHELEAINTKLLFRLLVSLSFITLLACVVVVQWFYAQRRELDAQYAADGSTFLLEYKAKMATDLEGIDRVAQDMAGNPALLAAPPAPPGWMHPDDLVAGVAAAPAGSHDDHGHDEPDLDAPVPVEPANGEPVPEGEGEIDTNDDDATPEPAEADSGDEAAPADKPDKPADDQDAPKPAKPKPAKPAEPAPANDGE</sequence>
<dbReference type="Proteomes" id="UP000238823">
    <property type="component" value="Unassembled WGS sequence"/>
</dbReference>
<dbReference type="OrthoDB" id="5524914at2"/>
<comment type="caution">
    <text evidence="3">The sequence shown here is derived from an EMBL/GenBank/DDBJ whole genome shotgun (WGS) entry which is preliminary data.</text>
</comment>
<dbReference type="RefSeq" id="WP_106091776.1">
    <property type="nucleotide sequence ID" value="NZ_PVNL01000100.1"/>
</dbReference>
<feature type="transmembrane region" description="Helical" evidence="2">
    <location>
        <begin position="21"/>
        <end position="45"/>
    </location>
</feature>
<feature type="compositionally biased region" description="Basic and acidic residues" evidence="1">
    <location>
        <begin position="171"/>
        <end position="186"/>
    </location>
</feature>
<dbReference type="EMBL" id="PVNL01000100">
    <property type="protein sequence ID" value="PRQ04943.1"/>
    <property type="molecule type" value="Genomic_DNA"/>
</dbReference>
<name>A0A2S9YIK4_9BACT</name>
<proteinExistence type="predicted"/>
<gene>
    <name evidence="3" type="ORF">ENSA7_48740</name>
</gene>
<evidence type="ECO:0000256" key="1">
    <source>
        <dbReference type="SAM" id="MobiDB-lite"/>
    </source>
</evidence>
<keyword evidence="2" id="KW-1133">Transmembrane helix</keyword>
<protein>
    <submittedName>
        <fullName evidence="3">Uncharacterized protein</fullName>
    </submittedName>
</protein>
<feature type="compositionally biased region" description="Acidic residues" evidence="1">
    <location>
        <begin position="143"/>
        <end position="167"/>
    </location>
</feature>
<keyword evidence="2" id="KW-0472">Membrane</keyword>
<keyword evidence="2" id="KW-0812">Transmembrane</keyword>